<reference evidence="3" key="1">
    <citation type="submission" date="2020-12" db="UniProtKB">
        <authorList>
            <consortium name="WormBaseParasite"/>
        </authorList>
    </citation>
    <scope>IDENTIFICATION</scope>
    <source>
        <strain evidence="3">MHco3</strain>
    </source>
</reference>
<protein>
    <submittedName>
        <fullName evidence="3">G_PROTEIN_RECEP_F1_2 domain-containing protein</fullName>
    </submittedName>
</protein>
<evidence type="ECO:0000256" key="1">
    <source>
        <dbReference type="SAM" id="Phobius"/>
    </source>
</evidence>
<feature type="transmembrane region" description="Helical" evidence="1">
    <location>
        <begin position="244"/>
        <end position="263"/>
    </location>
</feature>
<dbReference type="AlphaFoldDB" id="A0A7I4YNL6"/>
<dbReference type="InterPro" id="IPR019428">
    <property type="entry name" value="7TM_GPCR_serpentine_rcpt_Str"/>
</dbReference>
<keyword evidence="2" id="KW-1185">Reference proteome</keyword>
<keyword evidence="1" id="KW-1133">Transmembrane helix</keyword>
<dbReference type="WBParaSite" id="HCON_00124720-00001">
    <property type="protein sequence ID" value="HCON_00124720-00001"/>
    <property type="gene ID" value="HCON_00124720"/>
</dbReference>
<dbReference type="GO" id="GO:0005886">
    <property type="term" value="C:plasma membrane"/>
    <property type="evidence" value="ECO:0007669"/>
    <property type="project" value="TreeGrafter"/>
</dbReference>
<dbReference type="GO" id="GO:0042048">
    <property type="term" value="P:olfactory behavior"/>
    <property type="evidence" value="ECO:0007669"/>
    <property type="project" value="TreeGrafter"/>
</dbReference>
<evidence type="ECO:0000313" key="2">
    <source>
        <dbReference type="Proteomes" id="UP000025227"/>
    </source>
</evidence>
<dbReference type="GO" id="GO:0038022">
    <property type="term" value="F:G protein-coupled olfactory receptor activity"/>
    <property type="evidence" value="ECO:0007669"/>
    <property type="project" value="TreeGrafter"/>
</dbReference>
<dbReference type="PANTHER" id="PTHR22943:SF77">
    <property type="entry name" value="SEVEN TM RECEPTOR"/>
    <property type="match status" value="1"/>
</dbReference>
<feature type="transmembrane region" description="Helical" evidence="1">
    <location>
        <begin position="132"/>
        <end position="157"/>
    </location>
</feature>
<proteinExistence type="predicted"/>
<dbReference type="OrthoDB" id="5859135at2759"/>
<feature type="transmembrane region" description="Helical" evidence="1">
    <location>
        <begin position="6"/>
        <end position="29"/>
    </location>
</feature>
<dbReference type="Proteomes" id="UP000025227">
    <property type="component" value="Unplaced"/>
</dbReference>
<name>A0A7I4YNL6_HAECO</name>
<dbReference type="PANTHER" id="PTHR22943">
    <property type="entry name" value="7-TRANSMEMBRANE DOMAIN RECEPTOR C.ELEGANS"/>
    <property type="match status" value="1"/>
</dbReference>
<feature type="transmembrane region" description="Helical" evidence="1">
    <location>
        <begin position="49"/>
        <end position="69"/>
    </location>
</feature>
<feature type="transmembrane region" description="Helical" evidence="1">
    <location>
        <begin position="196"/>
        <end position="223"/>
    </location>
</feature>
<feature type="transmembrane region" description="Helical" evidence="1">
    <location>
        <begin position="283"/>
        <end position="304"/>
    </location>
</feature>
<feature type="transmembrane region" description="Helical" evidence="1">
    <location>
        <begin position="89"/>
        <end position="112"/>
    </location>
</feature>
<keyword evidence="1" id="KW-0812">Transmembrane</keyword>
<sequence>MSVQEIVAIASTCIFVSGTILNIIFIYVIRNGTRSAVGPVYKNIMTSFAVCNIGFASMEFIAKPGIFIYGTSLMTFSHGILQSVKPWGFLSLCAFIGMYGVNTALLTLHFAYRYIALCRRHSLRIFHETTSVTIIISTVLSWGFVYGFITIYCFAANDNYYEYANPSVYAKFGVDAHSLSFFCIFTHKVVGGVTTIYWSSTLGLGLIFLMMIITFALMLFCGIQMYRTLKKTSMSPKAKALQTQLLKALAVQATIPFFTSYLSRVLMYTSVIMGLPPLSVYSFTPLVVSIYTVIDPIAIMFFVCDFRQTVNNLKKNHGWNVPGPKL</sequence>
<organism evidence="2 3">
    <name type="scientific">Haemonchus contortus</name>
    <name type="common">Barber pole worm</name>
    <dbReference type="NCBI Taxonomy" id="6289"/>
    <lineage>
        <taxon>Eukaryota</taxon>
        <taxon>Metazoa</taxon>
        <taxon>Ecdysozoa</taxon>
        <taxon>Nematoda</taxon>
        <taxon>Chromadorea</taxon>
        <taxon>Rhabditida</taxon>
        <taxon>Rhabditina</taxon>
        <taxon>Rhabditomorpha</taxon>
        <taxon>Strongyloidea</taxon>
        <taxon>Trichostrongylidae</taxon>
        <taxon>Haemonchus</taxon>
    </lineage>
</organism>
<dbReference type="Gene3D" id="1.20.1070.10">
    <property type="entry name" value="Rhodopsin 7-helix transmembrane proteins"/>
    <property type="match status" value="1"/>
</dbReference>
<dbReference type="Pfam" id="PF10326">
    <property type="entry name" value="7TM_GPCR_Str"/>
    <property type="match status" value="1"/>
</dbReference>
<evidence type="ECO:0000313" key="3">
    <source>
        <dbReference type="WBParaSite" id="HCON_00124720-00001"/>
    </source>
</evidence>
<keyword evidence="1" id="KW-0472">Membrane</keyword>
<dbReference type="SUPFAM" id="SSF81321">
    <property type="entry name" value="Family A G protein-coupled receptor-like"/>
    <property type="match status" value="1"/>
</dbReference>
<accession>A0A7I4YNL6</accession>